<keyword evidence="2" id="KW-1185">Reference proteome</keyword>
<protein>
    <submittedName>
        <fullName evidence="1">Uncharacterized protein</fullName>
    </submittedName>
</protein>
<dbReference type="EMBL" id="JBHFFA010000001">
    <property type="protein sequence ID" value="KAL2653205.1"/>
    <property type="molecule type" value="Genomic_DNA"/>
</dbReference>
<reference evidence="1 2" key="1">
    <citation type="submission" date="2024-09" db="EMBL/GenBank/DDBJ databases">
        <title>Chromosome-scale assembly of Riccia fluitans.</title>
        <authorList>
            <person name="Paukszto L."/>
            <person name="Sawicki J."/>
            <person name="Karawczyk K."/>
            <person name="Piernik-Szablinska J."/>
            <person name="Szczecinska M."/>
            <person name="Mazdziarz M."/>
        </authorList>
    </citation>
    <scope>NUCLEOTIDE SEQUENCE [LARGE SCALE GENOMIC DNA]</scope>
    <source>
        <strain evidence="1">Rf_01</strain>
        <tissue evidence="1">Aerial parts of the thallus</tissue>
    </source>
</reference>
<proteinExistence type="predicted"/>
<sequence length="147" mass="16670">MRNESRSIYCKGSVREVGGVEKQTESIALMPLLITEQLGAKYPSIQVRYWLCLSSRGMKTGLRERKREAGVANELILLLEPTSLTRGGPGRTFNASQSSESAAPQFLLKSSQQVRTLSRNYRLRLFFHFLKRKRHFAELPPPHLAVP</sequence>
<evidence type="ECO:0000313" key="2">
    <source>
        <dbReference type="Proteomes" id="UP001605036"/>
    </source>
</evidence>
<comment type="caution">
    <text evidence="1">The sequence shown here is derived from an EMBL/GenBank/DDBJ whole genome shotgun (WGS) entry which is preliminary data.</text>
</comment>
<dbReference type="AlphaFoldDB" id="A0ABD1ZP21"/>
<organism evidence="1 2">
    <name type="scientific">Riccia fluitans</name>
    <dbReference type="NCBI Taxonomy" id="41844"/>
    <lineage>
        <taxon>Eukaryota</taxon>
        <taxon>Viridiplantae</taxon>
        <taxon>Streptophyta</taxon>
        <taxon>Embryophyta</taxon>
        <taxon>Marchantiophyta</taxon>
        <taxon>Marchantiopsida</taxon>
        <taxon>Marchantiidae</taxon>
        <taxon>Marchantiales</taxon>
        <taxon>Ricciaceae</taxon>
        <taxon>Riccia</taxon>
    </lineage>
</organism>
<accession>A0ABD1ZP21</accession>
<dbReference type="Proteomes" id="UP001605036">
    <property type="component" value="Unassembled WGS sequence"/>
</dbReference>
<gene>
    <name evidence="1" type="ORF">R1flu_021333</name>
</gene>
<name>A0ABD1ZP21_9MARC</name>
<evidence type="ECO:0000313" key="1">
    <source>
        <dbReference type="EMBL" id="KAL2653205.1"/>
    </source>
</evidence>